<dbReference type="Proteomes" id="UP000182444">
    <property type="component" value="Chromosome 1A"/>
</dbReference>
<organism evidence="1 3">
    <name type="scientific">Yarrowia lipolytica</name>
    <name type="common">Candida lipolytica</name>
    <dbReference type="NCBI Taxonomy" id="4952"/>
    <lineage>
        <taxon>Eukaryota</taxon>
        <taxon>Fungi</taxon>
        <taxon>Dikarya</taxon>
        <taxon>Ascomycota</taxon>
        <taxon>Saccharomycotina</taxon>
        <taxon>Dipodascomycetes</taxon>
        <taxon>Dipodascales</taxon>
        <taxon>Dipodascales incertae sedis</taxon>
        <taxon>Yarrowia</taxon>
    </lineage>
</organism>
<dbReference type="GO" id="GO:0005759">
    <property type="term" value="C:mitochondrial matrix"/>
    <property type="evidence" value="ECO:0007669"/>
    <property type="project" value="InterPro"/>
</dbReference>
<reference evidence="1 3" key="1">
    <citation type="journal article" date="2016" name="PLoS ONE">
        <title>Sequence Assembly of Yarrowia lipolytica Strain W29/CLIB89 Shows Transposable Element Diversity.</title>
        <authorList>
            <person name="Magnan C."/>
            <person name="Yu J."/>
            <person name="Chang I."/>
            <person name="Jahn E."/>
            <person name="Kanomata Y."/>
            <person name="Wu J."/>
            <person name="Zeller M."/>
            <person name="Oakes M."/>
            <person name="Baldi P."/>
            <person name="Sandmeyer S."/>
        </authorList>
    </citation>
    <scope>NUCLEOTIDE SEQUENCE [LARGE SCALE GENOMIC DNA]</scope>
    <source>
        <strain evidence="1">CLIB89</strain>
        <strain evidence="3">CLIB89(W29)</strain>
    </source>
</reference>
<dbReference type="eggNOG" id="KOG2536">
    <property type="taxonomic scope" value="Eukaryota"/>
</dbReference>
<dbReference type="SUPFAM" id="SSF54529">
    <property type="entry name" value="Mitochondrial glycoprotein MAM33-like"/>
    <property type="match status" value="1"/>
</dbReference>
<dbReference type="EMBL" id="KZ857341">
    <property type="protein sequence ID" value="RDW24975.1"/>
    <property type="molecule type" value="Genomic_DNA"/>
</dbReference>
<sequence length="265" mass="29346">MSRAILRINASNIVRQALRASAPQVTRFAVPAFTRALSTSRPAFSSEAIATELVARLTKEIDYENSVEAEIAEESGSTGQYRLPKEIDNELTKSGFEIVYSPSKDELELVKKLDNGDVTRVFVSLGAVAQPAPDAFPEEAEVESAEEMEMPEMMDINVVIDRAAQGALSIHGQIDEGEFIISTITPYKDGKLATIDDANTAAERRNAYEGPYFYSLDEDLQRSIQDYIQSRGVDTTFLLLLPEIAETFENRSYKTYLASIRDVVA</sequence>
<evidence type="ECO:0000313" key="1">
    <source>
        <dbReference type="EMBL" id="AOW00329.1"/>
    </source>
</evidence>
<dbReference type="Pfam" id="PF02330">
    <property type="entry name" value="MAM33"/>
    <property type="match status" value="1"/>
</dbReference>
<dbReference type="PANTHER" id="PTHR10826:SF1">
    <property type="entry name" value="COMPLEMENT COMPONENT 1 Q SUBCOMPONENT-BINDING PROTEIN, MITOCHONDRIAL"/>
    <property type="match status" value="1"/>
</dbReference>
<dbReference type="OrthoDB" id="278212at2759"/>
<dbReference type="KEGG" id="yli:2905873"/>
<dbReference type="EMBL" id="CP017553">
    <property type="protein sequence ID" value="AOW00329.1"/>
    <property type="molecule type" value="Genomic_DNA"/>
</dbReference>
<dbReference type="Proteomes" id="UP000256601">
    <property type="component" value="Unassembled WGS sequence"/>
</dbReference>
<dbReference type="GeneID" id="2905873"/>
<dbReference type="InterPro" id="IPR036561">
    <property type="entry name" value="MAM33_sf"/>
</dbReference>
<dbReference type="VEuPathDB" id="FungiDB:YALI1_A06434g"/>
<dbReference type="Gene3D" id="3.10.280.10">
    <property type="entry name" value="Mitochondrial glycoprotein"/>
    <property type="match status" value="1"/>
</dbReference>
<dbReference type="RefSeq" id="XP_499819.1">
    <property type="nucleotide sequence ID" value="XM_499819.1"/>
</dbReference>
<dbReference type="VEuPathDB" id="FungiDB:YALI0_A06765g"/>
<evidence type="ECO:0000313" key="2">
    <source>
        <dbReference type="EMBL" id="RDW24975.1"/>
    </source>
</evidence>
<protein>
    <submittedName>
        <fullName evidence="2">Mitochondrial glyco protein</fullName>
    </submittedName>
</protein>
<reference evidence="2 4" key="2">
    <citation type="submission" date="2018-07" db="EMBL/GenBank/DDBJ databases">
        <title>Draft Genome Assemblies for Five Robust Yarrowia lipolytica Strains Exhibiting High Lipid Production and Pentose Sugar Utilization and Sugar Alcohol Secretion from Undetoxified Lignocellulosic Biomass Hydrolysates.</title>
        <authorList>
            <consortium name="DOE Joint Genome Institute"/>
            <person name="Walker C."/>
            <person name="Ryu S."/>
            <person name="Na H."/>
            <person name="Zane M."/>
            <person name="LaButti K."/>
            <person name="Lipzen A."/>
            <person name="Haridas S."/>
            <person name="Barry K."/>
            <person name="Grigoriev I.V."/>
            <person name="Quarterman J."/>
            <person name="Slininger P."/>
            <person name="Dien B."/>
            <person name="Trinh C.T."/>
        </authorList>
    </citation>
    <scope>NUCLEOTIDE SEQUENCE [LARGE SCALE GENOMIC DNA]</scope>
    <source>
        <strain evidence="2 4">YB392</strain>
    </source>
</reference>
<dbReference type="GO" id="GO:0042256">
    <property type="term" value="P:cytosolic ribosome assembly"/>
    <property type="evidence" value="ECO:0007669"/>
    <property type="project" value="TreeGrafter"/>
</dbReference>
<evidence type="ECO:0000313" key="3">
    <source>
        <dbReference type="Proteomes" id="UP000182444"/>
    </source>
</evidence>
<dbReference type="PANTHER" id="PTHR10826">
    <property type="entry name" value="COMPLEMENT COMPONENT 1"/>
    <property type="match status" value="1"/>
</dbReference>
<name>A0A1D8N3Y1_YARLL</name>
<accession>A0A1D8N3Y1</accession>
<gene>
    <name evidence="2" type="ORF">B0I71DRAFT_133433</name>
    <name evidence="1" type="ORF">YALI1_A06434g</name>
</gene>
<evidence type="ECO:0000313" key="4">
    <source>
        <dbReference type="Proteomes" id="UP000256601"/>
    </source>
</evidence>
<dbReference type="AlphaFoldDB" id="A0A1D8N3Y1"/>
<proteinExistence type="predicted"/>
<dbReference type="InterPro" id="IPR003428">
    <property type="entry name" value="MAM33"/>
</dbReference>